<dbReference type="EMBL" id="LAZR01000171">
    <property type="protein sequence ID" value="KKN84393.1"/>
    <property type="molecule type" value="Genomic_DNA"/>
</dbReference>
<dbReference type="AlphaFoldDB" id="A0A0F9WZA4"/>
<comment type="caution">
    <text evidence="1">The sequence shown here is derived from an EMBL/GenBank/DDBJ whole genome shotgun (WGS) entry which is preliminary data.</text>
</comment>
<gene>
    <name evidence="1" type="ORF">LCGC14_0288550</name>
</gene>
<name>A0A0F9WZA4_9ZZZZ</name>
<sequence length="81" mass="8873">MLPVSELLALVALAFLAVHLLTDARRMVQVLKLRHSRGGHEANVGFGCLRCKQVGAGIKEAWWEVATFVALIGHIVFDYTG</sequence>
<evidence type="ECO:0000313" key="1">
    <source>
        <dbReference type="EMBL" id="KKN84393.1"/>
    </source>
</evidence>
<protein>
    <submittedName>
        <fullName evidence="1">Uncharacterized protein</fullName>
    </submittedName>
</protein>
<organism evidence="1">
    <name type="scientific">marine sediment metagenome</name>
    <dbReference type="NCBI Taxonomy" id="412755"/>
    <lineage>
        <taxon>unclassified sequences</taxon>
        <taxon>metagenomes</taxon>
        <taxon>ecological metagenomes</taxon>
    </lineage>
</organism>
<reference evidence="1" key="1">
    <citation type="journal article" date="2015" name="Nature">
        <title>Complex archaea that bridge the gap between prokaryotes and eukaryotes.</title>
        <authorList>
            <person name="Spang A."/>
            <person name="Saw J.H."/>
            <person name="Jorgensen S.L."/>
            <person name="Zaremba-Niedzwiedzka K."/>
            <person name="Martijn J."/>
            <person name="Lind A.E."/>
            <person name="van Eijk R."/>
            <person name="Schleper C."/>
            <person name="Guy L."/>
            <person name="Ettema T.J."/>
        </authorList>
    </citation>
    <scope>NUCLEOTIDE SEQUENCE</scope>
</reference>
<proteinExistence type="predicted"/>
<accession>A0A0F9WZA4</accession>